<comment type="similarity">
    <text evidence="1">In the C-terminal section; belongs to the transpeptidase family.</text>
</comment>
<dbReference type="Proteomes" id="UP000199025">
    <property type="component" value="Unassembled WGS sequence"/>
</dbReference>
<dbReference type="InterPro" id="IPR012338">
    <property type="entry name" value="Beta-lactam/transpept-like"/>
</dbReference>
<evidence type="ECO:0000256" key="14">
    <source>
        <dbReference type="SAM" id="MobiDB-lite"/>
    </source>
</evidence>
<dbReference type="InterPro" id="IPR023346">
    <property type="entry name" value="Lysozyme-like_dom_sf"/>
</dbReference>
<evidence type="ECO:0000256" key="8">
    <source>
        <dbReference type="ARBA" id="ARBA00022960"/>
    </source>
</evidence>
<organism evidence="17 18">
    <name type="scientific">Amycolatopsis sacchari</name>
    <dbReference type="NCBI Taxonomy" id="115433"/>
    <lineage>
        <taxon>Bacteria</taxon>
        <taxon>Bacillati</taxon>
        <taxon>Actinomycetota</taxon>
        <taxon>Actinomycetes</taxon>
        <taxon>Pseudonocardiales</taxon>
        <taxon>Pseudonocardiaceae</taxon>
        <taxon>Amycolatopsis</taxon>
    </lineage>
</organism>
<gene>
    <name evidence="17" type="ORF">SAMN05421835_124105</name>
</gene>
<keyword evidence="4" id="KW-0645">Protease</keyword>
<dbReference type="Pfam" id="PF00905">
    <property type="entry name" value="Transpeptidase"/>
    <property type="match status" value="1"/>
</dbReference>
<dbReference type="SUPFAM" id="SSF53955">
    <property type="entry name" value="Lysozyme-like"/>
    <property type="match status" value="1"/>
</dbReference>
<keyword evidence="8" id="KW-0133">Cell shape</keyword>
<evidence type="ECO:0000259" key="15">
    <source>
        <dbReference type="Pfam" id="PF00905"/>
    </source>
</evidence>
<evidence type="ECO:0000256" key="9">
    <source>
        <dbReference type="ARBA" id="ARBA00022984"/>
    </source>
</evidence>
<dbReference type="GO" id="GO:0008955">
    <property type="term" value="F:peptidoglycan glycosyltransferase activity"/>
    <property type="evidence" value="ECO:0007669"/>
    <property type="project" value="UniProtKB-EC"/>
</dbReference>
<feature type="domain" description="Penicillin-binding protein transpeptidase" evidence="15">
    <location>
        <begin position="367"/>
        <end position="628"/>
    </location>
</feature>
<comment type="catalytic activity">
    <reaction evidence="13">
        <text>[GlcNAc-(1-&gt;4)-Mur2Ac(oyl-L-Ala-gamma-D-Glu-L-Lys-D-Ala-D-Ala)](n)-di-trans,octa-cis-undecaprenyl diphosphate + beta-D-GlcNAc-(1-&gt;4)-Mur2Ac(oyl-L-Ala-gamma-D-Glu-L-Lys-D-Ala-D-Ala)-di-trans,octa-cis-undecaprenyl diphosphate = [GlcNAc-(1-&gt;4)-Mur2Ac(oyl-L-Ala-gamma-D-Glu-L-Lys-D-Ala-D-Ala)](n+1)-di-trans,octa-cis-undecaprenyl diphosphate + di-trans,octa-cis-undecaprenyl diphosphate + H(+)</text>
        <dbReference type="Rhea" id="RHEA:23708"/>
        <dbReference type="Rhea" id="RHEA-COMP:9602"/>
        <dbReference type="Rhea" id="RHEA-COMP:9603"/>
        <dbReference type="ChEBI" id="CHEBI:15378"/>
        <dbReference type="ChEBI" id="CHEBI:58405"/>
        <dbReference type="ChEBI" id="CHEBI:60033"/>
        <dbReference type="ChEBI" id="CHEBI:78435"/>
        <dbReference type="EC" id="2.4.99.28"/>
    </reaction>
</comment>
<evidence type="ECO:0000256" key="5">
    <source>
        <dbReference type="ARBA" id="ARBA00022676"/>
    </source>
</evidence>
<dbReference type="GO" id="GO:0009002">
    <property type="term" value="F:serine-type D-Ala-D-Ala carboxypeptidase activity"/>
    <property type="evidence" value="ECO:0007669"/>
    <property type="project" value="UniProtKB-EC"/>
</dbReference>
<name>A0A1I4AQD3_9PSEU</name>
<keyword evidence="7" id="KW-0378">Hydrolase</keyword>
<dbReference type="FunFam" id="1.10.3810.10:FF:000001">
    <property type="entry name" value="Penicillin-binding protein 1A"/>
    <property type="match status" value="1"/>
</dbReference>
<evidence type="ECO:0000259" key="16">
    <source>
        <dbReference type="Pfam" id="PF00912"/>
    </source>
</evidence>
<protein>
    <submittedName>
        <fullName evidence="17">Membrane carboxypeptidase (Penicillin-binding protein)</fullName>
    </submittedName>
</protein>
<comment type="similarity">
    <text evidence="2">In the N-terminal section; belongs to the glycosyltransferase 51 family.</text>
</comment>
<sequence>MGTNLARVQLSRNVPRFLGSCAVAGVLVAGVAAPVAMGAGVLSNEVSDSVDGISSSLATSRQPLVTTVTDRDGNPIATLFDQYRLPVTYNQIAPTMTAAIVAVEDRRFWSEGGVDPKGMVRAALHDSSGSGGTQGGSTITQQYVKNYLINVVDRGDKAAQYADRADTIARKLREAKIAVQLGQTESKQDILSGYLNVVEFSGNIYGVRAAAQAYFHTTPDKLTVAQAALLAGMVNNPNLYNPYTHPQQALDRRNTVIDDMVTNRVLAEKDAETAKASPLGVVDGGPDIPSSTCMGAPDDAGFFCAYAESYLEQAGFTADDLETGGYTIRTTMDPVVSRTVKDAVDANVPPTQNGVANTFAVIRPGNTTHEVLAMVANRDYGTDPAKGETSTNIVANASNVFGAGSSFKIFTSAAAMEAGVAGLDTPLPNQSGQCFTQPGANQYTPQYCVQNDGTSYPDPISLRDGLATSPNVAFVGLEQKVGMPAVLDMARRLGLRNSLNTNDAGAKPDPTSKDTRYSEPQSQYFQDKLSFTLGNSPVSPLEMANVSATLMSGGVWCPPNPILSVTDRDGKDVPVRQQACEQVVPAGLANTLEAGLSQDTISGTSAAAARAADWHHPDIGKTGTTQFSESVAFVGGVDDYALSSMVFADGPHPQEICPGTPVHLGECGHGAFGGTVAAPPYFHAFSQLLAGKPDVPLPAADPAYLTARR</sequence>
<evidence type="ECO:0000256" key="10">
    <source>
        <dbReference type="ARBA" id="ARBA00023268"/>
    </source>
</evidence>
<dbReference type="GO" id="GO:0008360">
    <property type="term" value="P:regulation of cell shape"/>
    <property type="evidence" value="ECO:0007669"/>
    <property type="project" value="UniProtKB-KW"/>
</dbReference>
<dbReference type="EMBL" id="FORP01000024">
    <property type="protein sequence ID" value="SFK57856.1"/>
    <property type="molecule type" value="Genomic_DNA"/>
</dbReference>
<dbReference type="GO" id="GO:0071555">
    <property type="term" value="P:cell wall organization"/>
    <property type="evidence" value="ECO:0007669"/>
    <property type="project" value="UniProtKB-KW"/>
</dbReference>
<evidence type="ECO:0000256" key="13">
    <source>
        <dbReference type="ARBA" id="ARBA00049902"/>
    </source>
</evidence>
<feature type="region of interest" description="Disordered" evidence="14">
    <location>
        <begin position="498"/>
        <end position="521"/>
    </location>
</feature>
<evidence type="ECO:0000256" key="4">
    <source>
        <dbReference type="ARBA" id="ARBA00022670"/>
    </source>
</evidence>
<evidence type="ECO:0000256" key="11">
    <source>
        <dbReference type="ARBA" id="ARBA00023316"/>
    </source>
</evidence>
<keyword evidence="5" id="KW-0328">Glycosyltransferase</keyword>
<evidence type="ECO:0000256" key="6">
    <source>
        <dbReference type="ARBA" id="ARBA00022679"/>
    </source>
</evidence>
<keyword evidence="6" id="KW-0808">Transferase</keyword>
<proteinExistence type="inferred from homology"/>
<accession>A0A1I4AQD3</accession>
<dbReference type="PANTHER" id="PTHR32282">
    <property type="entry name" value="BINDING PROTEIN TRANSPEPTIDASE, PUTATIVE-RELATED"/>
    <property type="match status" value="1"/>
</dbReference>
<dbReference type="PANTHER" id="PTHR32282:SF33">
    <property type="entry name" value="PEPTIDOGLYCAN GLYCOSYLTRANSFERASE"/>
    <property type="match status" value="1"/>
</dbReference>
<dbReference type="SUPFAM" id="SSF56601">
    <property type="entry name" value="beta-lactamase/transpeptidase-like"/>
    <property type="match status" value="1"/>
</dbReference>
<evidence type="ECO:0000256" key="7">
    <source>
        <dbReference type="ARBA" id="ARBA00022801"/>
    </source>
</evidence>
<comment type="catalytic activity">
    <reaction evidence="12">
        <text>Preferential cleavage: (Ac)2-L-Lys-D-Ala-|-D-Ala. Also transpeptidation of peptidyl-alanyl moieties that are N-acyl substituents of D-alanine.</text>
        <dbReference type="EC" id="3.4.16.4"/>
    </reaction>
</comment>
<keyword evidence="3 17" id="KW-0121">Carboxypeptidase</keyword>
<dbReference type="InterPro" id="IPR050396">
    <property type="entry name" value="Glycosyltr_51/Transpeptidase"/>
</dbReference>
<evidence type="ECO:0000256" key="1">
    <source>
        <dbReference type="ARBA" id="ARBA00007090"/>
    </source>
</evidence>
<evidence type="ECO:0000313" key="17">
    <source>
        <dbReference type="EMBL" id="SFK57856.1"/>
    </source>
</evidence>
<evidence type="ECO:0000313" key="18">
    <source>
        <dbReference type="Proteomes" id="UP000199025"/>
    </source>
</evidence>
<dbReference type="GO" id="GO:0006508">
    <property type="term" value="P:proteolysis"/>
    <property type="evidence" value="ECO:0007669"/>
    <property type="project" value="UniProtKB-KW"/>
</dbReference>
<dbReference type="InterPro" id="IPR036950">
    <property type="entry name" value="PBP_transglycosylase"/>
</dbReference>
<evidence type="ECO:0000256" key="12">
    <source>
        <dbReference type="ARBA" id="ARBA00034000"/>
    </source>
</evidence>
<keyword evidence="11" id="KW-0961">Cell wall biogenesis/degradation</keyword>
<reference evidence="17 18" key="1">
    <citation type="submission" date="2016-10" db="EMBL/GenBank/DDBJ databases">
        <authorList>
            <person name="de Groot N.N."/>
        </authorList>
    </citation>
    <scope>NUCLEOTIDE SEQUENCE [LARGE SCALE GENOMIC DNA]</scope>
    <source>
        <strain evidence="17 18">DSM 44468</strain>
    </source>
</reference>
<dbReference type="Pfam" id="PF00912">
    <property type="entry name" value="Transgly"/>
    <property type="match status" value="1"/>
</dbReference>
<dbReference type="InterPro" id="IPR001460">
    <property type="entry name" value="PCN-bd_Tpept"/>
</dbReference>
<dbReference type="GO" id="GO:0009252">
    <property type="term" value="P:peptidoglycan biosynthetic process"/>
    <property type="evidence" value="ECO:0007669"/>
    <property type="project" value="UniProtKB-KW"/>
</dbReference>
<feature type="domain" description="Glycosyl transferase family 51" evidence="16">
    <location>
        <begin position="73"/>
        <end position="260"/>
    </location>
</feature>
<dbReference type="GO" id="GO:0030288">
    <property type="term" value="C:outer membrane-bounded periplasmic space"/>
    <property type="evidence" value="ECO:0007669"/>
    <property type="project" value="TreeGrafter"/>
</dbReference>
<evidence type="ECO:0000256" key="2">
    <source>
        <dbReference type="ARBA" id="ARBA00007739"/>
    </source>
</evidence>
<dbReference type="InterPro" id="IPR001264">
    <property type="entry name" value="Glyco_trans_51"/>
</dbReference>
<dbReference type="STRING" id="115433.SAMN05421835_124105"/>
<dbReference type="OrthoDB" id="9766909at2"/>
<keyword evidence="10" id="KW-0511">Multifunctional enzyme</keyword>
<dbReference type="GO" id="GO:0008658">
    <property type="term" value="F:penicillin binding"/>
    <property type="evidence" value="ECO:0007669"/>
    <property type="project" value="InterPro"/>
</dbReference>
<evidence type="ECO:0000256" key="3">
    <source>
        <dbReference type="ARBA" id="ARBA00022645"/>
    </source>
</evidence>
<keyword evidence="18" id="KW-1185">Reference proteome</keyword>
<dbReference type="Gene3D" id="3.40.710.10">
    <property type="entry name" value="DD-peptidase/beta-lactamase superfamily"/>
    <property type="match status" value="1"/>
</dbReference>
<dbReference type="Gene3D" id="1.10.3810.10">
    <property type="entry name" value="Biosynthetic peptidoglycan transglycosylase-like"/>
    <property type="match status" value="1"/>
</dbReference>
<keyword evidence="9" id="KW-0573">Peptidoglycan synthesis</keyword>
<dbReference type="AlphaFoldDB" id="A0A1I4AQD3"/>